<protein>
    <submittedName>
        <fullName evidence="2">DUF45 domain-containing protein</fullName>
    </submittedName>
</protein>
<dbReference type="EMBL" id="CP053586">
    <property type="protein sequence ID" value="WNZ23965.1"/>
    <property type="molecule type" value="Genomic_DNA"/>
</dbReference>
<dbReference type="PANTHER" id="PTHR30399:SF1">
    <property type="entry name" value="UTP PYROPHOSPHATASE"/>
    <property type="match status" value="1"/>
</dbReference>
<evidence type="ECO:0000259" key="1">
    <source>
        <dbReference type="Pfam" id="PF01863"/>
    </source>
</evidence>
<dbReference type="CDD" id="cd07344">
    <property type="entry name" value="M48_yhfN_like"/>
    <property type="match status" value="1"/>
</dbReference>
<feature type="domain" description="YgjP-like metallopeptidase" evidence="1">
    <location>
        <begin position="21"/>
        <end position="237"/>
    </location>
</feature>
<dbReference type="InterPro" id="IPR053136">
    <property type="entry name" value="UTP_pyrophosphatase-like"/>
</dbReference>
<sequence length="254" mass="29192">MATAKTSKPKSYRVRESARAKHVSIKISHLGEVEVVVPVGFDQRQLPDIIRKRQDWIAKTIQRIVAERQSVSSGLLEPPLGQILPDSLGLRALAEQWRIHYEPTASPHVIVTKSVPHALVLRGAVDQPQLCHRALKQWLKRKAEVHLIPWLRQTSQDVVLPFNRAAVRGQKTLWASCSIKANISLNYKLLFLPPHLVRYVFIHELCHTVHLNHSRKFWALVAEKEADYKQIDSELNKAWIYIPEWVERGDSDDE</sequence>
<proteinExistence type="predicted"/>
<dbReference type="Gene3D" id="3.30.2010.10">
    <property type="entry name" value="Metalloproteases ('zincins'), catalytic domain"/>
    <property type="match status" value="1"/>
</dbReference>
<dbReference type="AlphaFoldDB" id="A0AA96WF67"/>
<reference evidence="2" key="1">
    <citation type="submission" date="2020-05" db="EMBL/GenBank/DDBJ databases">
        <authorList>
            <person name="Zhu T."/>
            <person name="Keshari N."/>
            <person name="Lu X."/>
        </authorList>
    </citation>
    <scope>NUCLEOTIDE SEQUENCE</scope>
    <source>
        <strain evidence="2">NK1-12</strain>
    </source>
</reference>
<organism evidence="2">
    <name type="scientific">Leptolyngbya sp. NK1-12</name>
    <dbReference type="NCBI Taxonomy" id="2547451"/>
    <lineage>
        <taxon>Bacteria</taxon>
        <taxon>Bacillati</taxon>
        <taxon>Cyanobacteriota</taxon>
        <taxon>Cyanophyceae</taxon>
        <taxon>Leptolyngbyales</taxon>
        <taxon>Leptolyngbyaceae</taxon>
        <taxon>Leptolyngbya group</taxon>
        <taxon>Leptolyngbya</taxon>
    </lineage>
</organism>
<dbReference type="PANTHER" id="PTHR30399">
    <property type="entry name" value="UNCHARACTERIZED PROTEIN YGJP"/>
    <property type="match status" value="1"/>
</dbReference>
<dbReference type="Pfam" id="PF01863">
    <property type="entry name" value="YgjP-like"/>
    <property type="match status" value="1"/>
</dbReference>
<dbReference type="RefSeq" id="WP_036006069.1">
    <property type="nucleotide sequence ID" value="NZ_CP053586.1"/>
</dbReference>
<gene>
    <name evidence="2" type="ORF">HJG54_14615</name>
</gene>
<accession>A0AA96WF67</accession>
<evidence type="ECO:0000313" key="2">
    <source>
        <dbReference type="EMBL" id="WNZ23965.1"/>
    </source>
</evidence>
<name>A0AA96WF67_9CYAN</name>
<dbReference type="InterPro" id="IPR002725">
    <property type="entry name" value="YgjP-like_metallopeptidase"/>
</dbReference>